<name>A0A0M2R910_9PROT</name>
<dbReference type="Pfam" id="PF18312">
    <property type="entry name" value="ScsC_N"/>
    <property type="match status" value="1"/>
</dbReference>
<feature type="domain" description="Thioredoxin" evidence="6">
    <location>
        <begin position="76"/>
        <end position="270"/>
    </location>
</feature>
<dbReference type="Proteomes" id="UP000034491">
    <property type="component" value="Unassembled WGS sequence"/>
</dbReference>
<sequence length="274" mass="30260">MFLSKKYRAPLNLTNIRKSLLAGGIALSTTVALGTIGHAQDAKDNATIFPLKTEEQTKAFEKAVKEYLLENPEVIIDSLTRYQELQAQREEEQKQLAITSNVEDLHNSPTSPVIGNPDGDVVLVEFFDYRCPYCHKAAAVVKQLVEDDPNLKVVMKEFPILSPESMIAARAALAAMRQGKYDAYHFALMDNASDLSQDRLFALAEDLDLDLDQFKEDMKAEEVGQEILSTRALAQRVGANGTPAFIVGTTSVPPNTTLEEFKAIIESIRAKKAS</sequence>
<keyword evidence="4" id="KW-0676">Redox-active center</keyword>
<dbReference type="InterPro" id="IPR041205">
    <property type="entry name" value="ScsC_N"/>
</dbReference>
<dbReference type="PANTHER" id="PTHR13887">
    <property type="entry name" value="GLUTATHIONE S-TRANSFERASE KAPPA"/>
    <property type="match status" value="1"/>
</dbReference>
<dbReference type="InterPro" id="IPR036249">
    <property type="entry name" value="Thioredoxin-like_sf"/>
</dbReference>
<dbReference type="PANTHER" id="PTHR13887:SF14">
    <property type="entry name" value="DISULFIDE BOND FORMATION PROTEIN D"/>
    <property type="match status" value="1"/>
</dbReference>
<feature type="coiled-coil region" evidence="5">
    <location>
        <begin position="75"/>
        <end position="102"/>
    </location>
</feature>
<evidence type="ECO:0000256" key="5">
    <source>
        <dbReference type="SAM" id="Coils"/>
    </source>
</evidence>
<keyword evidence="8" id="KW-1185">Reference proteome</keyword>
<evidence type="ECO:0000256" key="2">
    <source>
        <dbReference type="ARBA" id="ARBA00023002"/>
    </source>
</evidence>
<keyword evidence="3" id="KW-1015">Disulfide bond</keyword>
<evidence type="ECO:0000256" key="4">
    <source>
        <dbReference type="ARBA" id="ARBA00023284"/>
    </source>
</evidence>
<proteinExistence type="predicted"/>
<evidence type="ECO:0000256" key="1">
    <source>
        <dbReference type="ARBA" id="ARBA00022729"/>
    </source>
</evidence>
<protein>
    <recommendedName>
        <fullName evidence="6">Thioredoxin domain-containing protein</fullName>
    </recommendedName>
</protein>
<dbReference type="Gene3D" id="3.40.30.10">
    <property type="entry name" value="Glutaredoxin"/>
    <property type="match status" value="1"/>
</dbReference>
<evidence type="ECO:0000259" key="6">
    <source>
        <dbReference type="PROSITE" id="PS51352"/>
    </source>
</evidence>
<gene>
    <name evidence="7" type="ORF">WH95_03260</name>
</gene>
<dbReference type="STRING" id="1549748.WH95_03260"/>
<dbReference type="GO" id="GO:0016491">
    <property type="term" value="F:oxidoreductase activity"/>
    <property type="evidence" value="ECO:0007669"/>
    <property type="project" value="UniProtKB-KW"/>
</dbReference>
<evidence type="ECO:0000256" key="3">
    <source>
        <dbReference type="ARBA" id="ARBA00023157"/>
    </source>
</evidence>
<dbReference type="Pfam" id="PF01323">
    <property type="entry name" value="DSBA"/>
    <property type="match status" value="1"/>
</dbReference>
<dbReference type="OrthoDB" id="9780147at2"/>
<evidence type="ECO:0000313" key="7">
    <source>
        <dbReference type="EMBL" id="KKJ78332.1"/>
    </source>
</evidence>
<keyword evidence="5" id="KW-0175">Coiled coil</keyword>
<dbReference type="PROSITE" id="PS51352">
    <property type="entry name" value="THIOREDOXIN_2"/>
    <property type="match status" value="1"/>
</dbReference>
<dbReference type="AlphaFoldDB" id="A0A0M2R910"/>
<evidence type="ECO:0000313" key="8">
    <source>
        <dbReference type="Proteomes" id="UP000034491"/>
    </source>
</evidence>
<dbReference type="InterPro" id="IPR013766">
    <property type="entry name" value="Thioredoxin_domain"/>
</dbReference>
<reference evidence="7 8" key="1">
    <citation type="submission" date="2015-03" db="EMBL/GenBank/DDBJ databases">
        <title>Genome sequence of Kiloniella sp. P1-1, isolated from the gut microflora of Pacific white shrimp, Penaeus vannamei.</title>
        <authorList>
            <person name="Shao Z."/>
            <person name="Wang L."/>
            <person name="Li X."/>
        </authorList>
    </citation>
    <scope>NUCLEOTIDE SEQUENCE [LARGE SCALE GENOMIC DNA]</scope>
    <source>
        <strain evidence="7 8">P1-1</strain>
    </source>
</reference>
<dbReference type="EMBL" id="LANI01000002">
    <property type="protein sequence ID" value="KKJ78332.1"/>
    <property type="molecule type" value="Genomic_DNA"/>
</dbReference>
<organism evidence="7 8">
    <name type="scientific">Kiloniella litopenaei</name>
    <dbReference type="NCBI Taxonomy" id="1549748"/>
    <lineage>
        <taxon>Bacteria</taxon>
        <taxon>Pseudomonadati</taxon>
        <taxon>Pseudomonadota</taxon>
        <taxon>Alphaproteobacteria</taxon>
        <taxon>Rhodospirillales</taxon>
        <taxon>Kiloniellaceae</taxon>
        <taxon>Kiloniella</taxon>
    </lineage>
</organism>
<keyword evidence="1" id="KW-0732">Signal</keyword>
<comment type="caution">
    <text evidence="7">The sequence shown here is derived from an EMBL/GenBank/DDBJ whole genome shotgun (WGS) entry which is preliminary data.</text>
</comment>
<dbReference type="RefSeq" id="WP_046502812.1">
    <property type="nucleotide sequence ID" value="NZ_LANI01000002.1"/>
</dbReference>
<dbReference type="InterPro" id="IPR001853">
    <property type="entry name" value="DSBA-like_thioredoxin_dom"/>
</dbReference>
<dbReference type="SUPFAM" id="SSF52833">
    <property type="entry name" value="Thioredoxin-like"/>
    <property type="match status" value="1"/>
</dbReference>
<accession>A0A0M2R910</accession>
<keyword evidence="2" id="KW-0560">Oxidoreductase</keyword>
<dbReference type="CDD" id="cd03023">
    <property type="entry name" value="DsbA_Com1_like"/>
    <property type="match status" value="1"/>
</dbReference>